<protein>
    <submittedName>
        <fullName evidence="2">Uncharacterized protein</fullName>
    </submittedName>
</protein>
<dbReference type="AlphaFoldDB" id="A0AAV1T965"/>
<name>A0AAV1T965_9STRA</name>
<reference evidence="2" key="1">
    <citation type="submission" date="2024-01" db="EMBL/GenBank/DDBJ databases">
        <authorList>
            <person name="Webb A."/>
        </authorList>
    </citation>
    <scope>NUCLEOTIDE SEQUENCE</scope>
    <source>
        <strain evidence="2">Pm1</strain>
    </source>
</reference>
<organism evidence="2 3">
    <name type="scientific">Peronospora matthiolae</name>
    <dbReference type="NCBI Taxonomy" id="2874970"/>
    <lineage>
        <taxon>Eukaryota</taxon>
        <taxon>Sar</taxon>
        <taxon>Stramenopiles</taxon>
        <taxon>Oomycota</taxon>
        <taxon>Peronosporomycetes</taxon>
        <taxon>Peronosporales</taxon>
        <taxon>Peronosporaceae</taxon>
        <taxon>Peronospora</taxon>
    </lineage>
</organism>
<sequence length="135" mass="15255">MGPEKGREGRWIDKAGKIFSLRIFPPPPPPQHTFLLPIRILNKLDDFGIQLALLLLSRIEKRSATWDWSGALQRRNKILFHALSSTSSCSSCWARQQSLRFHPHQSQSDPMSPDDGSSGVVALKSRPRSQRPTMP</sequence>
<gene>
    <name evidence="2" type="ORF">PM001_LOCUS4174</name>
</gene>
<comment type="caution">
    <text evidence="2">The sequence shown here is derived from an EMBL/GenBank/DDBJ whole genome shotgun (WGS) entry which is preliminary data.</text>
</comment>
<accession>A0AAV1T965</accession>
<feature type="region of interest" description="Disordered" evidence="1">
    <location>
        <begin position="100"/>
        <end position="135"/>
    </location>
</feature>
<evidence type="ECO:0000313" key="3">
    <source>
        <dbReference type="Proteomes" id="UP001162060"/>
    </source>
</evidence>
<dbReference type="EMBL" id="CAKLBY020000036">
    <property type="protein sequence ID" value="CAK7910582.1"/>
    <property type="molecule type" value="Genomic_DNA"/>
</dbReference>
<dbReference type="Proteomes" id="UP001162060">
    <property type="component" value="Unassembled WGS sequence"/>
</dbReference>
<feature type="compositionally biased region" description="Low complexity" evidence="1">
    <location>
        <begin position="104"/>
        <end position="119"/>
    </location>
</feature>
<evidence type="ECO:0000256" key="1">
    <source>
        <dbReference type="SAM" id="MobiDB-lite"/>
    </source>
</evidence>
<proteinExistence type="predicted"/>
<evidence type="ECO:0000313" key="2">
    <source>
        <dbReference type="EMBL" id="CAK7910582.1"/>
    </source>
</evidence>